<evidence type="ECO:0000313" key="2">
    <source>
        <dbReference type="Proteomes" id="UP000199527"/>
    </source>
</evidence>
<protein>
    <submittedName>
        <fullName evidence="1">Uncharacterized protein</fullName>
    </submittedName>
</protein>
<sequence length="43" mass="5115">MIHFWVRFMWVERCYFAIEIKALGTLLGNDTGYKKGQRPMPLP</sequence>
<dbReference type="EMBL" id="FNEM01000021">
    <property type="protein sequence ID" value="SDK18398.1"/>
    <property type="molecule type" value="Genomic_DNA"/>
</dbReference>
<dbReference type="AlphaFoldDB" id="A0A1G8ZTK0"/>
<gene>
    <name evidence="1" type="ORF">SAMN04488540_1215</name>
</gene>
<keyword evidence="2" id="KW-1185">Reference proteome</keyword>
<accession>A0A1G8ZTK0</accession>
<reference evidence="2" key="1">
    <citation type="submission" date="2016-10" db="EMBL/GenBank/DDBJ databases">
        <authorList>
            <person name="Varghese N."/>
            <person name="Submissions S."/>
        </authorList>
    </citation>
    <scope>NUCLEOTIDE SEQUENCE [LARGE SCALE GENOMIC DNA]</scope>
    <source>
        <strain evidence="2">DSM 23317</strain>
    </source>
</reference>
<evidence type="ECO:0000313" key="1">
    <source>
        <dbReference type="EMBL" id="SDK18398.1"/>
    </source>
</evidence>
<proteinExistence type="predicted"/>
<name>A0A1G8ZTK0_9GAMM</name>
<organism evidence="1 2">
    <name type="scientific">Ferrimonas sediminum</name>
    <dbReference type="NCBI Taxonomy" id="718193"/>
    <lineage>
        <taxon>Bacteria</taxon>
        <taxon>Pseudomonadati</taxon>
        <taxon>Pseudomonadota</taxon>
        <taxon>Gammaproteobacteria</taxon>
        <taxon>Alteromonadales</taxon>
        <taxon>Ferrimonadaceae</taxon>
        <taxon>Ferrimonas</taxon>
    </lineage>
</organism>
<dbReference type="Proteomes" id="UP000199527">
    <property type="component" value="Unassembled WGS sequence"/>
</dbReference>